<reference evidence="1 2" key="1">
    <citation type="submission" date="2015-01" db="EMBL/GenBank/DDBJ databases">
        <title>Genome of allotetraploid Gossypium barbadense reveals genomic plasticity and fiber elongation in cotton evolution.</title>
        <authorList>
            <person name="Chen X."/>
            <person name="Liu X."/>
            <person name="Zhao B."/>
            <person name="Zheng H."/>
            <person name="Hu Y."/>
            <person name="Lu G."/>
            <person name="Yang C."/>
            <person name="Chen J."/>
            <person name="Shan C."/>
            <person name="Zhang L."/>
            <person name="Zhou Y."/>
            <person name="Wang L."/>
            <person name="Guo W."/>
            <person name="Bai Y."/>
            <person name="Ruan J."/>
            <person name="Shangguan X."/>
            <person name="Mao Y."/>
            <person name="Jiang J."/>
            <person name="Zhu Y."/>
            <person name="Lei J."/>
            <person name="Kang H."/>
            <person name="Chen S."/>
            <person name="He X."/>
            <person name="Wang R."/>
            <person name="Wang Y."/>
            <person name="Chen J."/>
            <person name="Wang L."/>
            <person name="Yu S."/>
            <person name="Wang B."/>
            <person name="Wei J."/>
            <person name="Song S."/>
            <person name="Lu X."/>
            <person name="Gao Z."/>
            <person name="Gu W."/>
            <person name="Deng X."/>
            <person name="Ma D."/>
            <person name="Wang S."/>
            <person name="Liang W."/>
            <person name="Fang L."/>
            <person name="Cai C."/>
            <person name="Zhu X."/>
            <person name="Zhou B."/>
            <person name="Zhang Y."/>
            <person name="Chen Z."/>
            <person name="Xu S."/>
            <person name="Zhu R."/>
            <person name="Wang S."/>
            <person name="Zhang T."/>
            <person name="Zhao G."/>
        </authorList>
    </citation>
    <scope>NUCLEOTIDE SEQUENCE [LARGE SCALE GENOMIC DNA]</scope>
    <source>
        <strain evidence="2">cv. Xinhai21</strain>
        <tissue evidence="1">Leaf</tissue>
    </source>
</reference>
<organism evidence="1 2">
    <name type="scientific">Gossypium barbadense</name>
    <name type="common">Sea Island cotton</name>
    <name type="synonym">Hibiscus barbadensis</name>
    <dbReference type="NCBI Taxonomy" id="3634"/>
    <lineage>
        <taxon>Eukaryota</taxon>
        <taxon>Viridiplantae</taxon>
        <taxon>Streptophyta</taxon>
        <taxon>Embryophyta</taxon>
        <taxon>Tracheophyta</taxon>
        <taxon>Spermatophyta</taxon>
        <taxon>Magnoliopsida</taxon>
        <taxon>eudicotyledons</taxon>
        <taxon>Gunneridae</taxon>
        <taxon>Pentapetalae</taxon>
        <taxon>rosids</taxon>
        <taxon>malvids</taxon>
        <taxon>Malvales</taxon>
        <taxon>Malvaceae</taxon>
        <taxon>Malvoideae</taxon>
        <taxon>Gossypium</taxon>
    </lineage>
</organism>
<dbReference type="EMBL" id="KZ663943">
    <property type="protein sequence ID" value="PPS08855.1"/>
    <property type="molecule type" value="Genomic_DNA"/>
</dbReference>
<evidence type="ECO:0000313" key="1">
    <source>
        <dbReference type="EMBL" id="PPS08855.1"/>
    </source>
</evidence>
<protein>
    <submittedName>
        <fullName evidence="1">Uncharacterized protein</fullName>
    </submittedName>
</protein>
<accession>A0A2P5XZT4</accession>
<dbReference type="AlphaFoldDB" id="A0A2P5XZT4"/>
<dbReference type="Proteomes" id="UP000239757">
    <property type="component" value="Unassembled WGS sequence"/>
</dbReference>
<name>A0A2P5XZT4_GOSBA</name>
<sequence length="105" mass="12521">MEVIKRSCFDKIVEETKLDFSEFDKSLKILEERVCKCYEEAFCLDSYQFVEKMVYALLLTYFGTCIPKMFANWDHSFTSRNRAAPKFQSETSRKTKIQTFMKIHT</sequence>
<proteinExistence type="predicted"/>
<gene>
    <name evidence="1" type="ORF">GOBAR_AA11788</name>
</gene>
<evidence type="ECO:0000313" key="2">
    <source>
        <dbReference type="Proteomes" id="UP000239757"/>
    </source>
</evidence>